<comment type="caution">
    <text evidence="1">The sequence shown here is derived from an EMBL/GenBank/DDBJ whole genome shotgun (WGS) entry which is preliminary data.</text>
</comment>
<dbReference type="Pfam" id="PF11148">
    <property type="entry name" value="DUF2922"/>
    <property type="match status" value="1"/>
</dbReference>
<evidence type="ECO:0000313" key="1">
    <source>
        <dbReference type="EMBL" id="MFC4022326.1"/>
    </source>
</evidence>
<name>A0ABV8GU37_9BACI</name>
<reference evidence="2" key="1">
    <citation type="journal article" date="2019" name="Int. J. Syst. Evol. Microbiol.">
        <title>The Global Catalogue of Microorganisms (GCM) 10K type strain sequencing project: providing services to taxonomists for standard genome sequencing and annotation.</title>
        <authorList>
            <consortium name="The Broad Institute Genomics Platform"/>
            <consortium name="The Broad Institute Genome Sequencing Center for Infectious Disease"/>
            <person name="Wu L."/>
            <person name="Ma J."/>
        </authorList>
    </citation>
    <scope>NUCLEOTIDE SEQUENCE [LARGE SCALE GENOMIC DNA]</scope>
    <source>
        <strain evidence="2">IBRC-M 10703</strain>
    </source>
</reference>
<proteinExistence type="predicted"/>
<organism evidence="1 2">
    <name type="scientific">Oceanobacillus longus</name>
    <dbReference type="NCBI Taxonomy" id="930120"/>
    <lineage>
        <taxon>Bacteria</taxon>
        <taxon>Bacillati</taxon>
        <taxon>Bacillota</taxon>
        <taxon>Bacilli</taxon>
        <taxon>Bacillales</taxon>
        <taxon>Bacillaceae</taxon>
        <taxon>Oceanobacillus</taxon>
    </lineage>
</organism>
<protein>
    <submittedName>
        <fullName evidence="1">DUF2922 domain-containing protein</fullName>
    </submittedName>
</protein>
<evidence type="ECO:0000313" key="2">
    <source>
        <dbReference type="Proteomes" id="UP001595772"/>
    </source>
</evidence>
<accession>A0ABV8GU37</accession>
<dbReference type="Proteomes" id="UP001595772">
    <property type="component" value="Unassembled WGS sequence"/>
</dbReference>
<dbReference type="RefSeq" id="WP_379494844.1">
    <property type="nucleotide sequence ID" value="NZ_JBHSAO010000001.1"/>
</dbReference>
<dbReference type="EMBL" id="JBHSAO010000001">
    <property type="protein sequence ID" value="MFC4022326.1"/>
    <property type="molecule type" value="Genomic_DNA"/>
</dbReference>
<sequence length="71" mass="7806">MKKLEMKFTNQDGKIVTYSLDKPIEPVNVASVHAAMDEIIAQNAFTSTGGDLIEKKSARLVENIVEDIELG</sequence>
<gene>
    <name evidence="1" type="ORF">ACFOUV_00680</name>
</gene>
<dbReference type="InterPro" id="IPR021321">
    <property type="entry name" value="DUF2922"/>
</dbReference>
<keyword evidence="2" id="KW-1185">Reference proteome</keyword>